<gene>
    <name evidence="1" type="ORF">KUCAC02_013819</name>
</gene>
<dbReference type="Proteomes" id="UP001057452">
    <property type="component" value="Chromosome 16"/>
</dbReference>
<name>A0ACB9WBZ9_CHAAC</name>
<sequence>MAATLAHAAQRAHLDQEQFRCCGRELYSTLNTLRQCRFAAQTLRCSNTGQLAELQESSLRWDGSFIF</sequence>
<keyword evidence="2" id="KW-1185">Reference proteome</keyword>
<proteinExistence type="predicted"/>
<dbReference type="EMBL" id="CM043800">
    <property type="protein sequence ID" value="KAI4810892.1"/>
    <property type="molecule type" value="Genomic_DNA"/>
</dbReference>
<protein>
    <submittedName>
        <fullName evidence="1">Uncharacterized protein</fullName>
    </submittedName>
</protein>
<reference evidence="1" key="1">
    <citation type="submission" date="2022-05" db="EMBL/GenBank/DDBJ databases">
        <title>Chromosome-level genome of Chaenocephalus aceratus.</title>
        <authorList>
            <person name="Park H."/>
        </authorList>
    </citation>
    <scope>NUCLEOTIDE SEQUENCE</scope>
    <source>
        <strain evidence="1">KU_202001</strain>
    </source>
</reference>
<evidence type="ECO:0000313" key="1">
    <source>
        <dbReference type="EMBL" id="KAI4810892.1"/>
    </source>
</evidence>
<accession>A0ACB9WBZ9</accession>
<organism evidence="1 2">
    <name type="scientific">Chaenocephalus aceratus</name>
    <name type="common">Blackfin icefish</name>
    <name type="synonym">Chaenichthys aceratus</name>
    <dbReference type="NCBI Taxonomy" id="36190"/>
    <lineage>
        <taxon>Eukaryota</taxon>
        <taxon>Metazoa</taxon>
        <taxon>Chordata</taxon>
        <taxon>Craniata</taxon>
        <taxon>Vertebrata</taxon>
        <taxon>Euteleostomi</taxon>
        <taxon>Actinopterygii</taxon>
        <taxon>Neopterygii</taxon>
        <taxon>Teleostei</taxon>
        <taxon>Neoteleostei</taxon>
        <taxon>Acanthomorphata</taxon>
        <taxon>Eupercaria</taxon>
        <taxon>Perciformes</taxon>
        <taxon>Notothenioidei</taxon>
        <taxon>Channichthyidae</taxon>
        <taxon>Chaenocephalus</taxon>
    </lineage>
</organism>
<evidence type="ECO:0000313" key="2">
    <source>
        <dbReference type="Proteomes" id="UP001057452"/>
    </source>
</evidence>
<comment type="caution">
    <text evidence="1">The sequence shown here is derived from an EMBL/GenBank/DDBJ whole genome shotgun (WGS) entry which is preliminary data.</text>
</comment>